<feature type="compositionally biased region" description="Polar residues" evidence="1">
    <location>
        <begin position="1"/>
        <end position="23"/>
    </location>
</feature>
<dbReference type="Proteomes" id="UP000324091">
    <property type="component" value="Chromosome 12"/>
</dbReference>
<evidence type="ECO:0000313" key="2">
    <source>
        <dbReference type="EMBL" id="TWW77680.1"/>
    </source>
</evidence>
<feature type="region of interest" description="Disordered" evidence="1">
    <location>
        <begin position="1"/>
        <end position="33"/>
    </location>
</feature>
<dbReference type="AlphaFoldDB" id="A0A5C6PHE9"/>
<comment type="caution">
    <text evidence="2">The sequence shown here is derived from an EMBL/GenBank/DDBJ whole genome shotgun (WGS) entry which is preliminary data.</text>
</comment>
<keyword evidence="3" id="KW-1185">Reference proteome</keyword>
<dbReference type="EMBL" id="RHFK02000004">
    <property type="protein sequence ID" value="TWW77680.1"/>
    <property type="molecule type" value="Genomic_DNA"/>
</dbReference>
<reference evidence="2 3" key="1">
    <citation type="submission" date="2019-04" db="EMBL/GenBank/DDBJ databases">
        <title>Chromosome genome assembly for Takifugu flavidus.</title>
        <authorList>
            <person name="Xiao S."/>
        </authorList>
    </citation>
    <scope>NUCLEOTIDE SEQUENCE [LARGE SCALE GENOMIC DNA]</scope>
    <source>
        <strain evidence="2">HTHZ2018</strain>
        <tissue evidence="2">Muscle</tissue>
    </source>
</reference>
<evidence type="ECO:0000313" key="3">
    <source>
        <dbReference type="Proteomes" id="UP000324091"/>
    </source>
</evidence>
<sequence length="92" mass="9926">MSPASPGTWSMLSRRCTNNSLDPSPQPKAKGGYPFTTGVVSPWERGPMLPLQAVPAGLHGQRSGHKALTNVPRPQAWLQKGAPVTRIRARET</sequence>
<protein>
    <submittedName>
        <fullName evidence="2">Uncharacterized protein</fullName>
    </submittedName>
</protein>
<name>A0A5C6PHE9_9TELE</name>
<proteinExistence type="predicted"/>
<evidence type="ECO:0000256" key="1">
    <source>
        <dbReference type="SAM" id="MobiDB-lite"/>
    </source>
</evidence>
<organism evidence="2 3">
    <name type="scientific">Takifugu flavidus</name>
    <name type="common">sansaifugu</name>
    <dbReference type="NCBI Taxonomy" id="433684"/>
    <lineage>
        <taxon>Eukaryota</taxon>
        <taxon>Metazoa</taxon>
        <taxon>Chordata</taxon>
        <taxon>Craniata</taxon>
        <taxon>Vertebrata</taxon>
        <taxon>Euteleostomi</taxon>
        <taxon>Actinopterygii</taxon>
        <taxon>Neopterygii</taxon>
        <taxon>Teleostei</taxon>
        <taxon>Neoteleostei</taxon>
        <taxon>Acanthomorphata</taxon>
        <taxon>Eupercaria</taxon>
        <taxon>Tetraodontiformes</taxon>
        <taxon>Tetradontoidea</taxon>
        <taxon>Tetraodontidae</taxon>
        <taxon>Takifugu</taxon>
    </lineage>
</organism>
<accession>A0A5C6PHE9</accession>
<gene>
    <name evidence="2" type="ORF">D4764_12G0010700</name>
</gene>